<dbReference type="RefSeq" id="WP_073116790.1">
    <property type="nucleotide sequence ID" value="NZ_FRCE01000006.1"/>
</dbReference>
<proteinExistence type="predicted"/>
<reference evidence="2 3" key="1">
    <citation type="submission" date="2016-11" db="EMBL/GenBank/DDBJ databases">
        <authorList>
            <person name="Varghese N."/>
            <person name="Submissions S."/>
        </authorList>
    </citation>
    <scope>NUCLEOTIDE SEQUENCE [LARGE SCALE GENOMIC DNA]</scope>
    <source>
        <strain evidence="2 3">VTM4R57</strain>
    </source>
</reference>
<name>A0ABD7M7T2_MICLU</name>
<dbReference type="InterPro" id="IPR023485">
    <property type="entry name" value="Ptyr_pPase"/>
</dbReference>
<organism evidence="2 3">
    <name type="scientific">Micrococcus luteus</name>
    <name type="common">Micrococcus lysodeikticus</name>
    <dbReference type="NCBI Taxonomy" id="1270"/>
    <lineage>
        <taxon>Bacteria</taxon>
        <taxon>Bacillati</taxon>
        <taxon>Actinomycetota</taxon>
        <taxon>Actinomycetes</taxon>
        <taxon>Micrococcales</taxon>
        <taxon>Micrococcaceae</taxon>
        <taxon>Micrococcus</taxon>
    </lineage>
</organism>
<accession>A0ABD7M7T2</accession>
<sequence length="193" mass="21160">MTRFQWRPGGGDRHALEHAGPFKVLFVCTANICRSAYADVTSRARGIQGVEFGSAGTRALVEQPIDPPMAAEVHAAGDPSQHVARQLTRGLLEEADLVLTMGPDHRRWILDAWPQHGRKVLLLGQAARIMSDLPADLESDRLVAFLWARRSADPSDEVQDPYKRGPEAMATAARQIDAAMDVIAPALEHIAQR</sequence>
<dbReference type="PANTHER" id="PTHR11717:SF31">
    <property type="entry name" value="LOW MOLECULAR WEIGHT PROTEIN-TYROSINE-PHOSPHATASE ETP-RELATED"/>
    <property type="match status" value="1"/>
</dbReference>
<evidence type="ECO:0000313" key="2">
    <source>
        <dbReference type="EMBL" id="SHL59871.1"/>
    </source>
</evidence>
<comment type="caution">
    <text evidence="2">The sequence shown here is derived from an EMBL/GenBank/DDBJ whole genome shotgun (WGS) entry which is preliminary data.</text>
</comment>
<gene>
    <name evidence="2" type="ORF">SAMN04487849_10661</name>
</gene>
<dbReference type="InterPro" id="IPR036196">
    <property type="entry name" value="Ptyr_pPase_sf"/>
</dbReference>
<dbReference type="Pfam" id="PF01451">
    <property type="entry name" value="LMWPc"/>
    <property type="match status" value="1"/>
</dbReference>
<dbReference type="Proteomes" id="UP000184253">
    <property type="component" value="Unassembled WGS sequence"/>
</dbReference>
<evidence type="ECO:0000259" key="1">
    <source>
        <dbReference type="SMART" id="SM00226"/>
    </source>
</evidence>
<dbReference type="AlphaFoldDB" id="A0ABD7M7T2"/>
<dbReference type="EMBL" id="FRCE01000006">
    <property type="protein sequence ID" value="SHL59871.1"/>
    <property type="molecule type" value="Genomic_DNA"/>
</dbReference>
<evidence type="ECO:0000313" key="3">
    <source>
        <dbReference type="Proteomes" id="UP000184253"/>
    </source>
</evidence>
<dbReference type="SUPFAM" id="SSF52788">
    <property type="entry name" value="Phosphotyrosine protein phosphatases I"/>
    <property type="match status" value="1"/>
</dbReference>
<dbReference type="PANTHER" id="PTHR11717">
    <property type="entry name" value="LOW MOLECULAR WEIGHT PROTEIN TYROSINE PHOSPHATASE"/>
    <property type="match status" value="1"/>
</dbReference>
<dbReference type="InterPro" id="IPR050438">
    <property type="entry name" value="LMW_PTPase"/>
</dbReference>
<feature type="domain" description="Phosphotyrosine protein phosphatase I" evidence="1">
    <location>
        <begin position="22"/>
        <end position="186"/>
    </location>
</feature>
<dbReference type="Gene3D" id="3.40.50.2300">
    <property type="match status" value="1"/>
</dbReference>
<protein>
    <submittedName>
        <fullName evidence="2">Protein-tyrosine phosphatase</fullName>
    </submittedName>
</protein>
<dbReference type="SMART" id="SM00226">
    <property type="entry name" value="LMWPc"/>
    <property type="match status" value="1"/>
</dbReference>